<comment type="caution">
    <text evidence="1">The sequence shown here is derived from an EMBL/GenBank/DDBJ whole genome shotgun (WGS) entry which is preliminary data.</text>
</comment>
<organism evidence="1 2">
    <name type="scientific">Stenotrophomonas pavanii</name>
    <dbReference type="NCBI Taxonomy" id="487698"/>
    <lineage>
        <taxon>Bacteria</taxon>
        <taxon>Pseudomonadati</taxon>
        <taxon>Pseudomonadota</taxon>
        <taxon>Gammaproteobacteria</taxon>
        <taxon>Lysobacterales</taxon>
        <taxon>Lysobacteraceae</taxon>
        <taxon>Stenotrophomonas</taxon>
    </lineage>
</organism>
<dbReference type="EMBL" id="NIXP01000011">
    <property type="protein sequence ID" value="OWR35251.1"/>
    <property type="molecule type" value="Genomic_DNA"/>
</dbReference>
<reference evidence="1 2" key="1">
    <citation type="submission" date="2017-06" db="EMBL/GenBank/DDBJ databases">
        <authorList>
            <person name="Kim H.J."/>
            <person name="Triplett B.A."/>
        </authorList>
    </citation>
    <scope>NUCLEOTIDE SEQUENCE [LARGE SCALE GENOMIC DNA]</scope>
    <source>
        <strain evidence="1 2">S18795</strain>
    </source>
</reference>
<accession>A0A2D0ANV7</accession>
<dbReference type="AlphaFoldDB" id="A0A2D0ANV7"/>
<dbReference type="Proteomes" id="UP000197904">
    <property type="component" value="Unassembled WGS sequence"/>
</dbReference>
<gene>
    <name evidence="1" type="ORF">CEE55_02265</name>
</gene>
<name>A0A2D0ANV7_9GAMM</name>
<protein>
    <submittedName>
        <fullName evidence="1">Uncharacterized protein</fullName>
    </submittedName>
</protein>
<evidence type="ECO:0000313" key="2">
    <source>
        <dbReference type="Proteomes" id="UP000197904"/>
    </source>
</evidence>
<proteinExistence type="predicted"/>
<sequence length="358" mass="38070">MATRTPLILNQVTARVEELSVGDIIPGTFVEGYTGKNALINGDFSIWQRGTNFTAPGYTADRWTFNAGGVASPNVWRNTMTPQQFPGVNAPALARVSYGAITDAAAHFVVFEQLIEDVSTFAAETVSMQFYVYNSGAAGRQISVEFRQGFGVGGSSTVDSLGVKKFTLAAGLNFCTHTFTLPSVSGKTAGANNSLACTFWVSAGSNWNTRSGSLGSQTGDVHFTQVQLESGSTATGFERRHPAIELVMCQRYYEKSYNLSDTPGASVNQGREAHAYTGVQANTGWATVRFSQRKRTTPAVTIYPANTSGGSPGNVAQNDGSITGAAVENAGSYGVQVAWSNQAGKFGAWFHWVADAEI</sequence>
<dbReference type="RefSeq" id="WP_088475852.1">
    <property type="nucleotide sequence ID" value="NZ_NIXP01000011.1"/>
</dbReference>
<evidence type="ECO:0000313" key="1">
    <source>
        <dbReference type="EMBL" id="OWR35251.1"/>
    </source>
</evidence>